<evidence type="ECO:0000313" key="2">
    <source>
        <dbReference type="Proteomes" id="UP000283269"/>
    </source>
</evidence>
<name>A0A409WUH7_PSICY</name>
<dbReference type="InParanoid" id="A0A409WUH7"/>
<comment type="caution">
    <text evidence="1">The sequence shown here is derived from an EMBL/GenBank/DDBJ whole genome shotgun (WGS) entry which is preliminary data.</text>
</comment>
<accession>A0A409WUH7</accession>
<protein>
    <submittedName>
        <fullName evidence="1">Uncharacterized protein</fullName>
    </submittedName>
</protein>
<reference evidence="1 2" key="1">
    <citation type="journal article" date="2018" name="Evol. Lett.">
        <title>Horizontal gene cluster transfer increased hallucinogenic mushroom diversity.</title>
        <authorList>
            <person name="Reynolds H.T."/>
            <person name="Vijayakumar V."/>
            <person name="Gluck-Thaler E."/>
            <person name="Korotkin H.B."/>
            <person name="Matheny P.B."/>
            <person name="Slot J.C."/>
        </authorList>
    </citation>
    <scope>NUCLEOTIDE SEQUENCE [LARGE SCALE GENOMIC DNA]</scope>
    <source>
        <strain evidence="1 2">2631</strain>
    </source>
</reference>
<proteinExistence type="predicted"/>
<sequence>MPPDKSLEFLRATLNNIEVDGDIEGRRGSRYSLKLNVDGQKVESTNATLSASTLKWEWTAGNEV</sequence>
<dbReference type="Proteomes" id="UP000283269">
    <property type="component" value="Unassembled WGS sequence"/>
</dbReference>
<keyword evidence="2" id="KW-1185">Reference proteome</keyword>
<gene>
    <name evidence="1" type="ORF">CVT25_015101</name>
</gene>
<dbReference type="AlphaFoldDB" id="A0A409WUH7"/>
<organism evidence="1 2">
    <name type="scientific">Psilocybe cyanescens</name>
    <dbReference type="NCBI Taxonomy" id="93625"/>
    <lineage>
        <taxon>Eukaryota</taxon>
        <taxon>Fungi</taxon>
        <taxon>Dikarya</taxon>
        <taxon>Basidiomycota</taxon>
        <taxon>Agaricomycotina</taxon>
        <taxon>Agaricomycetes</taxon>
        <taxon>Agaricomycetidae</taxon>
        <taxon>Agaricales</taxon>
        <taxon>Agaricineae</taxon>
        <taxon>Strophariaceae</taxon>
        <taxon>Psilocybe</taxon>
    </lineage>
</organism>
<dbReference type="EMBL" id="NHYD01003168">
    <property type="protein sequence ID" value="PPQ82183.1"/>
    <property type="molecule type" value="Genomic_DNA"/>
</dbReference>
<evidence type="ECO:0000313" key="1">
    <source>
        <dbReference type="EMBL" id="PPQ82183.1"/>
    </source>
</evidence>